<dbReference type="PRINTS" id="PR00455">
    <property type="entry name" value="HTHTETR"/>
</dbReference>
<keyword evidence="3" id="KW-0804">Transcription</keyword>
<evidence type="ECO:0000256" key="2">
    <source>
        <dbReference type="ARBA" id="ARBA00023125"/>
    </source>
</evidence>
<dbReference type="SUPFAM" id="SSF46689">
    <property type="entry name" value="Homeodomain-like"/>
    <property type="match status" value="1"/>
</dbReference>
<dbReference type="RefSeq" id="WP_092885650.1">
    <property type="nucleotide sequence ID" value="NZ_CP061498.1"/>
</dbReference>
<sequence length="204" mass="22053">MTQPRKSDQTRQKILATGRRLVTTGGFGAVGLAALLKECGVPKGSFYYYFPSKEAFGQAMLEDYVAEYLGRVEALMATDDSAAVRLTAFCDAWLDQERQAGLVSTCLVVKLGAEVSDLSDAMRAVLDAGVKELTARLAALLEEGARDGSVMPQDDVQAAAQALYAQWLGAAILSKLSHDQIPLERAMTDTRKRLFTGTLKGKDQ</sequence>
<dbReference type="PANTHER" id="PTHR47506:SF6">
    <property type="entry name" value="HTH-TYPE TRANSCRIPTIONAL REPRESSOR NEMR"/>
    <property type="match status" value="1"/>
</dbReference>
<accession>A0A1H2TQK2</accession>
<dbReference type="Proteomes" id="UP000198539">
    <property type="component" value="Unassembled WGS sequence"/>
</dbReference>
<dbReference type="GO" id="GO:0003677">
    <property type="term" value="F:DNA binding"/>
    <property type="evidence" value="ECO:0007669"/>
    <property type="project" value="UniProtKB-UniRule"/>
</dbReference>
<keyword evidence="7" id="KW-1185">Reference proteome</keyword>
<dbReference type="Pfam" id="PF00440">
    <property type="entry name" value="TetR_N"/>
    <property type="match status" value="1"/>
</dbReference>
<dbReference type="Pfam" id="PF16925">
    <property type="entry name" value="TetR_C_13"/>
    <property type="match status" value="1"/>
</dbReference>
<dbReference type="InterPro" id="IPR011075">
    <property type="entry name" value="TetR_C"/>
</dbReference>
<dbReference type="OrthoDB" id="9811084at2"/>
<dbReference type="InterPro" id="IPR009057">
    <property type="entry name" value="Homeodomain-like_sf"/>
</dbReference>
<feature type="domain" description="HTH tetR-type" evidence="5">
    <location>
        <begin position="8"/>
        <end position="68"/>
    </location>
</feature>
<dbReference type="STRING" id="564137.SAMN04488238_102136"/>
<dbReference type="EMBL" id="FNOM01000002">
    <property type="protein sequence ID" value="SDW46085.1"/>
    <property type="molecule type" value="Genomic_DNA"/>
</dbReference>
<evidence type="ECO:0000313" key="7">
    <source>
        <dbReference type="Proteomes" id="UP000198539"/>
    </source>
</evidence>
<evidence type="ECO:0000256" key="1">
    <source>
        <dbReference type="ARBA" id="ARBA00023015"/>
    </source>
</evidence>
<evidence type="ECO:0000256" key="3">
    <source>
        <dbReference type="ARBA" id="ARBA00023163"/>
    </source>
</evidence>
<dbReference type="SUPFAM" id="SSF48498">
    <property type="entry name" value="Tetracyclin repressor-like, C-terminal domain"/>
    <property type="match status" value="1"/>
</dbReference>
<gene>
    <name evidence="6" type="ORF">SAMN04488238_102136</name>
</gene>
<proteinExistence type="predicted"/>
<evidence type="ECO:0000313" key="6">
    <source>
        <dbReference type="EMBL" id="SDW46085.1"/>
    </source>
</evidence>
<evidence type="ECO:0000256" key="4">
    <source>
        <dbReference type="PROSITE-ProRule" id="PRU00335"/>
    </source>
</evidence>
<evidence type="ECO:0000259" key="5">
    <source>
        <dbReference type="PROSITE" id="PS50977"/>
    </source>
</evidence>
<organism evidence="6 7">
    <name type="scientific">Roseicitreum antarcticum</name>
    <dbReference type="NCBI Taxonomy" id="564137"/>
    <lineage>
        <taxon>Bacteria</taxon>
        <taxon>Pseudomonadati</taxon>
        <taxon>Pseudomonadota</taxon>
        <taxon>Alphaproteobacteria</taxon>
        <taxon>Rhodobacterales</taxon>
        <taxon>Paracoccaceae</taxon>
        <taxon>Roseicitreum</taxon>
    </lineage>
</organism>
<keyword evidence="1" id="KW-0805">Transcription regulation</keyword>
<dbReference type="AlphaFoldDB" id="A0A1H2TQK2"/>
<dbReference type="PROSITE" id="PS50977">
    <property type="entry name" value="HTH_TETR_2"/>
    <property type="match status" value="1"/>
</dbReference>
<dbReference type="Gene3D" id="1.10.357.10">
    <property type="entry name" value="Tetracycline Repressor, domain 2"/>
    <property type="match status" value="1"/>
</dbReference>
<feature type="DNA-binding region" description="H-T-H motif" evidence="4">
    <location>
        <begin position="31"/>
        <end position="50"/>
    </location>
</feature>
<keyword evidence="2 4" id="KW-0238">DNA-binding</keyword>
<dbReference type="InterPro" id="IPR001647">
    <property type="entry name" value="HTH_TetR"/>
</dbReference>
<name>A0A1H2TQK2_9RHOB</name>
<dbReference type="InterPro" id="IPR036271">
    <property type="entry name" value="Tet_transcr_reg_TetR-rel_C_sf"/>
</dbReference>
<dbReference type="PANTHER" id="PTHR47506">
    <property type="entry name" value="TRANSCRIPTIONAL REGULATORY PROTEIN"/>
    <property type="match status" value="1"/>
</dbReference>
<reference evidence="6 7" key="1">
    <citation type="submission" date="2016-10" db="EMBL/GenBank/DDBJ databases">
        <authorList>
            <person name="de Groot N.N."/>
        </authorList>
    </citation>
    <scope>NUCLEOTIDE SEQUENCE [LARGE SCALE GENOMIC DNA]</scope>
    <source>
        <strain evidence="6 7">CGMCC 1.8894</strain>
    </source>
</reference>
<protein>
    <submittedName>
        <fullName evidence="6">Transcriptional regulator, TetR family</fullName>
    </submittedName>
</protein>